<organism evidence="1">
    <name type="scientific">Rhodopseudomonas palustris (strain ATCC BAA-98 / CGA009)</name>
    <dbReference type="NCBI Taxonomy" id="258594"/>
    <lineage>
        <taxon>Bacteria</taxon>
        <taxon>Pseudomonadati</taxon>
        <taxon>Pseudomonadota</taxon>
        <taxon>Alphaproteobacteria</taxon>
        <taxon>Hyphomicrobiales</taxon>
        <taxon>Nitrobacteraceae</taxon>
        <taxon>Rhodopseudomonas</taxon>
    </lineage>
</organism>
<sequence>MARGAWHRPNRRDHVMKTTGQFLLILMLALGPISANAHSVGENASSPSQPEQRQPLSVQSELETFGRAIVSAREGIAAVEQQLAGAKVVDISFDGQVETPVYHVKAYRNGEIWNGSIDAATRAIVRDSWMPASQLDAEDKSNIADLKRAGFDLAEAVAVAEKYGAGKAVGAGLSRADGRLIFLVVVVSDGALKEISVDPAEKSRRSPPSSRAF</sequence>
<accession>Q6N2E6</accession>
<name>Q6N2E6_RHOPA</name>
<proteinExistence type="predicted"/>
<dbReference type="EMBL" id="BX572606">
    <property type="protein sequence ID" value="CAE29545.1"/>
    <property type="molecule type" value="Genomic_DNA"/>
</dbReference>
<evidence type="ECO:0008006" key="2">
    <source>
        <dbReference type="Google" id="ProtNLM"/>
    </source>
</evidence>
<dbReference type="AlphaFoldDB" id="Q6N2E6"/>
<dbReference type="eggNOG" id="COG3212">
    <property type="taxonomic scope" value="Bacteria"/>
</dbReference>
<gene>
    <name evidence="1" type="ordered locus">RPA4104</name>
</gene>
<dbReference type="Gene3D" id="3.10.450.40">
    <property type="match status" value="1"/>
</dbReference>
<reference evidence="1" key="1">
    <citation type="journal article" date="2004" name="Nat. Biotechnol.">
        <title>Complete genome sequence of the metabolically versatile photosynthetic bacterium Rhodopseudomonas palustris.</title>
        <authorList>
            <person name="Larimer F.W."/>
            <person name="Chain P."/>
            <person name="Hauser L."/>
            <person name="Lamerdin J."/>
            <person name="Malfatti S."/>
            <person name="Do L."/>
            <person name="Land M.L."/>
            <person name="Pelletier D.A."/>
            <person name="Beatty J.T."/>
            <person name="Lang A.S."/>
            <person name="Tabita F.R."/>
            <person name="Gibson J.L."/>
            <person name="Hanson T.E."/>
            <person name="Bobst C."/>
            <person name="Torres J.L."/>
            <person name="Peres C."/>
            <person name="Harrison F.H."/>
            <person name="Gibson J."/>
            <person name="Harwood C.S."/>
        </authorList>
    </citation>
    <scope>NUCLEOTIDE SEQUENCE [LARGE SCALE GENOMIC DNA]</scope>
    <source>
        <strain evidence="1">CGA009</strain>
    </source>
</reference>
<protein>
    <recommendedName>
        <fullName evidence="2">PepSY domain-containing protein</fullName>
    </recommendedName>
</protein>
<dbReference type="HOGENOM" id="CLU_118006_0_0_5"/>
<dbReference type="PhylomeDB" id="Q6N2E6"/>
<evidence type="ECO:0000313" key="1">
    <source>
        <dbReference type="EMBL" id="CAE29545.1"/>
    </source>
</evidence>